<organism evidence="1 2">
    <name type="scientific">Eumeta variegata</name>
    <name type="common">Bagworm moth</name>
    <name type="synonym">Eumeta japonica</name>
    <dbReference type="NCBI Taxonomy" id="151549"/>
    <lineage>
        <taxon>Eukaryota</taxon>
        <taxon>Metazoa</taxon>
        <taxon>Ecdysozoa</taxon>
        <taxon>Arthropoda</taxon>
        <taxon>Hexapoda</taxon>
        <taxon>Insecta</taxon>
        <taxon>Pterygota</taxon>
        <taxon>Neoptera</taxon>
        <taxon>Endopterygota</taxon>
        <taxon>Lepidoptera</taxon>
        <taxon>Glossata</taxon>
        <taxon>Ditrysia</taxon>
        <taxon>Tineoidea</taxon>
        <taxon>Psychidae</taxon>
        <taxon>Oiketicinae</taxon>
        <taxon>Eumeta</taxon>
    </lineage>
</organism>
<accession>A0A4C1TUS1</accession>
<reference evidence="1 2" key="1">
    <citation type="journal article" date="2019" name="Commun. Biol.">
        <title>The bagworm genome reveals a unique fibroin gene that provides high tensile strength.</title>
        <authorList>
            <person name="Kono N."/>
            <person name="Nakamura H."/>
            <person name="Ohtoshi R."/>
            <person name="Tomita M."/>
            <person name="Numata K."/>
            <person name="Arakawa K."/>
        </authorList>
    </citation>
    <scope>NUCLEOTIDE SEQUENCE [LARGE SCALE GENOMIC DNA]</scope>
</reference>
<dbReference type="AlphaFoldDB" id="A0A4C1TUS1"/>
<gene>
    <name evidence="1" type="ORF">EVAR_102624_1</name>
</gene>
<proteinExistence type="predicted"/>
<keyword evidence="2" id="KW-1185">Reference proteome</keyword>
<name>A0A4C1TUS1_EUMVA</name>
<evidence type="ECO:0000313" key="2">
    <source>
        <dbReference type="Proteomes" id="UP000299102"/>
    </source>
</evidence>
<dbReference type="EMBL" id="BGZK01000090">
    <property type="protein sequence ID" value="GBP17765.1"/>
    <property type="molecule type" value="Genomic_DNA"/>
</dbReference>
<sequence>MLHNNLIEVKSLSTRCGEDIVYIETRTTLPRAPAMSGHRGEPISVVCRQQIHQPHYHWKRVGMSRCGLLLVKRMWRHLSVHFFALFRTFRSCFSFTAFSLGTPLVRLFLSGHPL</sequence>
<evidence type="ECO:0000313" key="1">
    <source>
        <dbReference type="EMBL" id="GBP17765.1"/>
    </source>
</evidence>
<dbReference type="Proteomes" id="UP000299102">
    <property type="component" value="Unassembled WGS sequence"/>
</dbReference>
<comment type="caution">
    <text evidence="1">The sequence shown here is derived from an EMBL/GenBank/DDBJ whole genome shotgun (WGS) entry which is preliminary data.</text>
</comment>
<protein>
    <submittedName>
        <fullName evidence="1">Uncharacterized protein</fullName>
    </submittedName>
</protein>